<feature type="compositionally biased region" description="Polar residues" evidence="7">
    <location>
        <begin position="96"/>
        <end position="115"/>
    </location>
</feature>
<keyword evidence="4" id="KW-0862">Zinc</keyword>
<dbReference type="Pfam" id="PF13613">
    <property type="entry name" value="HTH_Tnp_4"/>
    <property type="match status" value="1"/>
</dbReference>
<dbReference type="InterPro" id="IPR038441">
    <property type="entry name" value="THAP_Znf_sf"/>
</dbReference>
<dbReference type="Proteomes" id="UP001159427">
    <property type="component" value="Unassembled WGS sequence"/>
</dbReference>
<gene>
    <name evidence="9" type="ORF">PEVE_00020747</name>
</gene>
<dbReference type="InterPro" id="IPR006612">
    <property type="entry name" value="THAP_Znf"/>
</dbReference>
<dbReference type="InterPro" id="IPR027805">
    <property type="entry name" value="Transposase_HTH_dom"/>
</dbReference>
<dbReference type="InterPro" id="IPR027806">
    <property type="entry name" value="HARBI1_dom"/>
</dbReference>
<feature type="domain" description="THAP-type" evidence="8">
    <location>
        <begin position="1"/>
        <end position="77"/>
    </location>
</feature>
<evidence type="ECO:0000256" key="2">
    <source>
        <dbReference type="ARBA" id="ARBA00022723"/>
    </source>
</evidence>
<proteinExistence type="predicted"/>
<dbReference type="PROSITE" id="PS50950">
    <property type="entry name" value="ZF_THAP"/>
    <property type="match status" value="1"/>
</dbReference>
<name>A0ABN8SIF3_9CNID</name>
<keyword evidence="5 6" id="KW-0238">DNA-binding</keyword>
<dbReference type="SMART" id="SM00692">
    <property type="entry name" value="DM3"/>
    <property type="match status" value="1"/>
</dbReference>
<dbReference type="SUPFAM" id="SSF57716">
    <property type="entry name" value="Glucocorticoid receptor-like (DNA-binding domain)"/>
    <property type="match status" value="1"/>
</dbReference>
<organism evidence="9 10">
    <name type="scientific">Porites evermanni</name>
    <dbReference type="NCBI Taxonomy" id="104178"/>
    <lineage>
        <taxon>Eukaryota</taxon>
        <taxon>Metazoa</taxon>
        <taxon>Cnidaria</taxon>
        <taxon>Anthozoa</taxon>
        <taxon>Hexacorallia</taxon>
        <taxon>Scleractinia</taxon>
        <taxon>Fungiina</taxon>
        <taxon>Poritidae</taxon>
        <taxon>Porites</taxon>
    </lineage>
</organism>
<dbReference type="Pfam" id="PF13359">
    <property type="entry name" value="DDE_Tnp_4"/>
    <property type="match status" value="1"/>
</dbReference>
<evidence type="ECO:0000256" key="6">
    <source>
        <dbReference type="PROSITE-ProRule" id="PRU00309"/>
    </source>
</evidence>
<evidence type="ECO:0000313" key="9">
    <source>
        <dbReference type="EMBL" id="CAH3190702.1"/>
    </source>
</evidence>
<dbReference type="EMBL" id="CALNXI010002782">
    <property type="protein sequence ID" value="CAH3190702.1"/>
    <property type="molecule type" value="Genomic_DNA"/>
</dbReference>
<evidence type="ECO:0000256" key="4">
    <source>
        <dbReference type="ARBA" id="ARBA00022833"/>
    </source>
</evidence>
<dbReference type="Pfam" id="PF05485">
    <property type="entry name" value="THAP"/>
    <property type="match status" value="1"/>
</dbReference>
<dbReference type="PANTHER" id="PTHR23080">
    <property type="entry name" value="THAP DOMAIN PROTEIN"/>
    <property type="match status" value="1"/>
</dbReference>
<reference evidence="9 10" key="1">
    <citation type="submission" date="2022-05" db="EMBL/GenBank/DDBJ databases">
        <authorList>
            <consortium name="Genoscope - CEA"/>
            <person name="William W."/>
        </authorList>
    </citation>
    <scope>NUCLEOTIDE SEQUENCE [LARGE SCALE GENOMIC DNA]</scope>
</reference>
<evidence type="ECO:0000256" key="5">
    <source>
        <dbReference type="ARBA" id="ARBA00023125"/>
    </source>
</evidence>
<feature type="compositionally biased region" description="Basic and acidic residues" evidence="7">
    <location>
        <begin position="77"/>
        <end position="95"/>
    </location>
</feature>
<keyword evidence="2" id="KW-0479">Metal-binding</keyword>
<evidence type="ECO:0000256" key="1">
    <source>
        <dbReference type="ARBA" id="ARBA00001968"/>
    </source>
</evidence>
<dbReference type="Gene3D" id="6.20.210.20">
    <property type="entry name" value="THAP domain"/>
    <property type="match status" value="1"/>
</dbReference>
<keyword evidence="10" id="KW-1185">Reference proteome</keyword>
<evidence type="ECO:0000256" key="7">
    <source>
        <dbReference type="SAM" id="MobiDB-lite"/>
    </source>
</evidence>
<comment type="cofactor">
    <cofactor evidence="1">
        <name>a divalent metal cation</name>
        <dbReference type="ChEBI" id="CHEBI:60240"/>
    </cofactor>
</comment>
<keyword evidence="3 6" id="KW-0863">Zinc-finger</keyword>
<sequence>MYDENGKKTRFRFFTFPKDEMLRRIWENRVARKSGKDGFRITKATVVCNVHFRTDDILRVPGGSRLDLRKGAVPLKWNERPKEKEKKRTAPRQRETSLNVNKSPPKSSNQDHSVKKFSTTSEIVQVGNANVDSLLILASKALCKLNNELAEKVKLLTSNEDKSPIFSVNNLADDEKCKHYTGFPNYAVFIAVFDLLKPGMNGENVKLVSAPNAHTGRGRRRPLSGKEQFLLTLMRLRRGFSTEHLEWLFRIDKSTVSRIFVSWVNFIYLRLSAIPIWPTREQVDQTMPQTFKDSFPKTRVIIDCTEFYCEAPASLELKGNMYSDYKGRETYKTLVGITPAGSVSFVSQLYYGSLSD</sequence>
<evidence type="ECO:0000259" key="8">
    <source>
        <dbReference type="PROSITE" id="PS50950"/>
    </source>
</evidence>
<feature type="region of interest" description="Disordered" evidence="7">
    <location>
        <begin position="77"/>
        <end position="115"/>
    </location>
</feature>
<comment type="caution">
    <text evidence="9">The sequence shown here is derived from an EMBL/GenBank/DDBJ whole genome shotgun (WGS) entry which is preliminary data.</text>
</comment>
<evidence type="ECO:0000313" key="10">
    <source>
        <dbReference type="Proteomes" id="UP001159427"/>
    </source>
</evidence>
<evidence type="ECO:0000256" key="3">
    <source>
        <dbReference type="ARBA" id="ARBA00022771"/>
    </source>
</evidence>
<accession>A0ABN8SIF3</accession>
<protein>
    <recommendedName>
        <fullName evidence="8">THAP-type domain-containing protein</fullName>
    </recommendedName>
</protein>